<dbReference type="RefSeq" id="WP_004385420.1">
    <property type="nucleotide sequence ID" value="NZ_CABMLV010000001.1"/>
</dbReference>
<dbReference type="InterPro" id="IPR047696">
    <property type="entry name" value="SulA_enterobact"/>
</dbReference>
<reference evidence="8 12" key="3">
    <citation type="submission" date="2020-05" db="EMBL/GenBank/DDBJ databases">
        <title>The draft genome of Cronobacter sakazakii strain 145005.</title>
        <authorList>
            <person name="Yang J."/>
            <person name="Liu L."/>
            <person name="Feng Y."/>
            <person name="Zong Z."/>
        </authorList>
    </citation>
    <scope>NUCLEOTIDE SEQUENCE [LARGE SCALE GENOMIC DNA]</scope>
    <source>
        <strain evidence="8 12">145005</strain>
    </source>
</reference>
<dbReference type="NCBIfam" id="TIGR00623">
    <property type="entry name" value="SOS_SulA_coli"/>
    <property type="match status" value="1"/>
</dbReference>
<name>A0A2S9UDK0_CROSK</name>
<dbReference type="GO" id="GO:0009432">
    <property type="term" value="P:SOS response"/>
    <property type="evidence" value="ECO:0007669"/>
    <property type="project" value="UniProtKB-UniRule"/>
</dbReference>
<keyword evidence="1 6" id="KW-0132">Cell division</keyword>
<keyword evidence="5 6" id="KW-0131">Cell cycle</keyword>
<evidence type="ECO:0000313" key="12">
    <source>
        <dbReference type="Proteomes" id="UP000548673"/>
    </source>
</evidence>
<dbReference type="HAMAP" id="MF_01179">
    <property type="entry name" value="SulA"/>
    <property type="match status" value="1"/>
</dbReference>
<evidence type="ECO:0000256" key="6">
    <source>
        <dbReference type="HAMAP-Rule" id="MF_01179"/>
    </source>
</evidence>
<accession>A0A2S9UDK0</accession>
<dbReference type="STRING" id="28141.CSK29544_03698"/>
<dbReference type="PIRSF" id="PIRSF003093">
    <property type="entry name" value="SulA"/>
    <property type="match status" value="1"/>
</dbReference>
<dbReference type="GeneID" id="56731160"/>
<evidence type="ECO:0000256" key="5">
    <source>
        <dbReference type="ARBA" id="ARBA00023306"/>
    </source>
</evidence>
<keyword evidence="2 6" id="KW-0227">DNA damage</keyword>
<dbReference type="SMR" id="A0A2S9UDK0"/>
<dbReference type="EMBL" id="WAGF01000003">
    <property type="protein sequence ID" value="KAB0881489.1"/>
    <property type="molecule type" value="Genomic_DNA"/>
</dbReference>
<dbReference type="EMBL" id="NCTU01000005">
    <property type="protein sequence ID" value="PUW04580.1"/>
    <property type="molecule type" value="Genomic_DNA"/>
</dbReference>
<evidence type="ECO:0000313" key="7">
    <source>
        <dbReference type="EMBL" id="KAB0881489.1"/>
    </source>
</evidence>
<dbReference type="GO" id="GO:0006281">
    <property type="term" value="P:DNA repair"/>
    <property type="evidence" value="ECO:0007669"/>
    <property type="project" value="TreeGrafter"/>
</dbReference>
<dbReference type="InterPro" id="IPR050356">
    <property type="entry name" value="SulA_CellDiv_inhibitor"/>
</dbReference>
<evidence type="ECO:0000256" key="4">
    <source>
        <dbReference type="ARBA" id="ARBA00023236"/>
    </source>
</evidence>
<dbReference type="Proteomes" id="UP000548673">
    <property type="component" value="Unassembled WGS sequence"/>
</dbReference>
<dbReference type="Gene3D" id="3.40.50.300">
    <property type="entry name" value="P-loop containing nucleotide triphosphate hydrolases"/>
    <property type="match status" value="1"/>
</dbReference>
<dbReference type="InterPro" id="IPR027417">
    <property type="entry name" value="P-loop_NTPase"/>
</dbReference>
<evidence type="ECO:0000313" key="8">
    <source>
        <dbReference type="EMBL" id="NYV44186.1"/>
    </source>
</evidence>
<feature type="site" description="Essential for degradation by Lon protease" evidence="6">
    <location>
        <position position="168"/>
    </location>
</feature>
<proteinExistence type="evidence at transcript level"/>
<evidence type="ECO:0000256" key="3">
    <source>
        <dbReference type="ARBA" id="ARBA00023210"/>
    </source>
</evidence>
<comment type="caution">
    <text evidence="8">The sequence shown here is derived from an EMBL/GenBank/DDBJ whole genome shotgun (WGS) entry which is preliminary data.</text>
</comment>
<sequence length="168" mass="19062">MYSSHQNRAYGSRRLAKETAGALAQAETRGLISEVMYNEDQPWMTQLVLLPLLQQLGQQSRWQLWLTPQQRLSREWVESAGLPLTKVMQVSQMNPQVTLDSMIRALETGNYSVVIAWLHDDLTDDEHRRLTAAAEKGNAMGFLMRPVQPSLPGDRPRSALRIHSGMVH</sequence>
<dbReference type="InterPro" id="IPR004596">
    <property type="entry name" value="Cell_div_suppressor_SulA"/>
</dbReference>
<dbReference type="AlphaFoldDB" id="A0A2S9UDK0"/>
<evidence type="ECO:0000256" key="1">
    <source>
        <dbReference type="ARBA" id="ARBA00022618"/>
    </source>
</evidence>
<protein>
    <recommendedName>
        <fullName evidence="6">Cell division inhibitor SulA</fullName>
    </recommendedName>
</protein>
<gene>
    <name evidence="6 8" type="primary">sulA</name>
    <name evidence="9" type="ORF">B7T07_12060</name>
    <name evidence="7" type="ORF">FZI38_04755</name>
    <name evidence="8" type="ORF">HRR37_17895</name>
</gene>
<feature type="region of interest" description="FtsZ binding" evidence="6">
    <location>
        <begin position="105"/>
        <end position="111"/>
    </location>
</feature>
<dbReference type="Proteomes" id="UP000244856">
    <property type="component" value="Unassembled WGS sequence"/>
</dbReference>
<organism evidence="8 12">
    <name type="scientific">Cronobacter sakazakii</name>
    <name type="common">Enterobacter sakazakii</name>
    <dbReference type="NCBI Taxonomy" id="28141"/>
    <lineage>
        <taxon>Bacteria</taxon>
        <taxon>Pseudomonadati</taxon>
        <taxon>Pseudomonadota</taxon>
        <taxon>Gammaproteobacteria</taxon>
        <taxon>Enterobacterales</taxon>
        <taxon>Enterobacteriaceae</taxon>
        <taxon>Cronobacter</taxon>
    </lineage>
</organism>
<reference evidence="7 11" key="2">
    <citation type="submission" date="2019-09" db="EMBL/GenBank/DDBJ databases">
        <title>Prevalence, distribution, and phylogeny of type two toxin-antitoxin genes possessed by Cronobacter species where C. sakazakii homologs follow sequence type lineages.</title>
        <authorList>
            <person name="Finkelstein S."/>
            <person name="Negrete F."/>
            <person name="Jang H."/>
            <person name="Gopinath G.R."/>
            <person name="Tall B.D."/>
        </authorList>
    </citation>
    <scope>NUCLEOTIDE SEQUENCE [LARGE SCALE GENOMIC DNA]</scope>
    <source>
        <strain evidence="7 11">MOD1_Comp4</strain>
    </source>
</reference>
<keyword evidence="3 6" id="KW-0717">Septation</keyword>
<dbReference type="PANTHER" id="PTHR35369">
    <property type="entry name" value="BLR3025 PROTEIN-RELATED"/>
    <property type="match status" value="1"/>
</dbReference>
<comment type="subunit">
    <text evidence="6">Interacts with FtsZ.</text>
</comment>
<dbReference type="GO" id="GO:0000917">
    <property type="term" value="P:division septum assembly"/>
    <property type="evidence" value="ECO:0007669"/>
    <property type="project" value="UniProtKB-KW"/>
</dbReference>
<dbReference type="NCBIfam" id="NF007892">
    <property type="entry name" value="PRK10595.1"/>
    <property type="match status" value="1"/>
</dbReference>
<reference evidence="9 10" key="1">
    <citation type="submission" date="2017-04" db="EMBL/GenBank/DDBJ databases">
        <title>Cronobacter sakazakii, ST83 Lineage Isolates.</title>
        <authorList>
            <person name="Chase H."/>
            <person name="Tall B."/>
            <person name="Gopinath G."/>
            <person name="Lehner A."/>
        </authorList>
    </citation>
    <scope>NUCLEOTIDE SEQUENCE [LARGE SCALE GENOMIC DNA]</scope>
    <source>
        <strain evidence="9 10">MOD1_Comp15</strain>
    </source>
</reference>
<comment type="induction">
    <text evidence="6">By DNA damage, as part of the SOS response.</text>
</comment>
<evidence type="ECO:0000256" key="2">
    <source>
        <dbReference type="ARBA" id="ARBA00022763"/>
    </source>
</evidence>
<evidence type="ECO:0000313" key="11">
    <source>
        <dbReference type="Proteomes" id="UP000439917"/>
    </source>
</evidence>
<dbReference type="PANTHER" id="PTHR35369:SF4">
    <property type="entry name" value="CELL DIVISION INHIBITOR SULA"/>
    <property type="match status" value="1"/>
</dbReference>
<evidence type="ECO:0000313" key="10">
    <source>
        <dbReference type="Proteomes" id="UP000244856"/>
    </source>
</evidence>
<evidence type="ECO:0000313" key="9">
    <source>
        <dbReference type="EMBL" id="PUW04580.1"/>
    </source>
</evidence>
<dbReference type="Proteomes" id="UP000439917">
    <property type="component" value="Unassembled WGS sequence"/>
</dbReference>
<dbReference type="FunFam" id="3.40.50.300:FF:000417">
    <property type="entry name" value="Cell division inhibitor SulA"/>
    <property type="match status" value="1"/>
</dbReference>
<comment type="similarity">
    <text evidence="6">Belongs to the SulA family.</text>
</comment>
<dbReference type="GO" id="GO:0051782">
    <property type="term" value="P:negative regulation of cell division"/>
    <property type="evidence" value="ECO:0007669"/>
    <property type="project" value="UniProtKB-UniRule"/>
</dbReference>
<dbReference type="EMBL" id="JABTXY010000026">
    <property type="protein sequence ID" value="NYV44186.1"/>
    <property type="molecule type" value="Genomic_DNA"/>
</dbReference>
<dbReference type="Pfam" id="PF03846">
    <property type="entry name" value="SulA"/>
    <property type="match status" value="1"/>
</dbReference>
<comment type="function">
    <text evidence="6">Component of the SOS system and an inhibitor of cell division. Accumulation of SulA causes rapid cessation of cell division and the appearance of long, non-septate filaments. In the presence of GTP, binds a polymerization-competent form of FtsZ in a 1:1 ratio, thus inhibiting FtsZ polymerization and therefore preventing it from participating in the assembly of the Z ring. This mechanism prevents the premature segregation of damaged DNA to daughter cells during cell division.</text>
</comment>
<dbReference type="OMA" id="YGFIMRP"/>
<feature type="region of interest" description="Lon protease binding" evidence="6">
    <location>
        <begin position="161"/>
        <end position="168"/>
    </location>
</feature>
<keyword evidence="4 6" id="KW-0742">SOS response</keyword>
<comment type="PTM">
    <text evidence="6">Is rapidly cleaved and degraded by the Lon protease once DNA damage is repaired.</text>
</comment>
<dbReference type="SUPFAM" id="SSF52540">
    <property type="entry name" value="P-loop containing nucleoside triphosphate hydrolases"/>
    <property type="match status" value="1"/>
</dbReference>
<dbReference type="KEGG" id="csj:CSK29544_03698"/>